<evidence type="ECO:0000256" key="4">
    <source>
        <dbReference type="ARBA" id="ARBA00023125"/>
    </source>
</evidence>
<evidence type="ECO:0000256" key="3">
    <source>
        <dbReference type="ARBA" id="ARBA00023082"/>
    </source>
</evidence>
<keyword evidence="3" id="KW-0731">Sigma factor</keyword>
<gene>
    <name evidence="9" type="ORF">D5H78_18465</name>
</gene>
<dbReference type="Gene3D" id="1.10.1740.10">
    <property type="match status" value="1"/>
</dbReference>
<dbReference type="GO" id="GO:0016987">
    <property type="term" value="F:sigma factor activity"/>
    <property type="evidence" value="ECO:0007669"/>
    <property type="project" value="UniProtKB-KW"/>
</dbReference>
<dbReference type="InterPro" id="IPR013249">
    <property type="entry name" value="RNA_pol_sigma70_r4_t2"/>
</dbReference>
<dbReference type="InterPro" id="IPR039425">
    <property type="entry name" value="RNA_pol_sigma-70-like"/>
</dbReference>
<dbReference type="NCBIfam" id="TIGR02937">
    <property type="entry name" value="sigma70-ECF"/>
    <property type="match status" value="1"/>
</dbReference>
<dbReference type="Gene3D" id="1.10.10.10">
    <property type="entry name" value="Winged helix-like DNA-binding domain superfamily/Winged helix DNA-binding domain"/>
    <property type="match status" value="1"/>
</dbReference>
<reference evidence="9 10" key="1">
    <citation type="submission" date="2018-09" db="EMBL/GenBank/DDBJ databases">
        <title>YIM 75000 draft genome.</title>
        <authorList>
            <person name="Tang S."/>
            <person name="Feng Y."/>
        </authorList>
    </citation>
    <scope>NUCLEOTIDE SEQUENCE [LARGE SCALE GENOMIC DNA]</scope>
    <source>
        <strain evidence="9 10">YIM 75000</strain>
    </source>
</reference>
<feature type="compositionally biased region" description="Basic residues" evidence="6">
    <location>
        <begin position="220"/>
        <end position="229"/>
    </location>
</feature>
<dbReference type="GO" id="GO:0003677">
    <property type="term" value="F:DNA binding"/>
    <property type="evidence" value="ECO:0007669"/>
    <property type="project" value="UniProtKB-KW"/>
</dbReference>
<dbReference type="Pfam" id="PF04542">
    <property type="entry name" value="Sigma70_r2"/>
    <property type="match status" value="1"/>
</dbReference>
<evidence type="ECO:0000256" key="5">
    <source>
        <dbReference type="ARBA" id="ARBA00023163"/>
    </source>
</evidence>
<keyword evidence="10" id="KW-1185">Reference proteome</keyword>
<evidence type="ECO:0000259" key="7">
    <source>
        <dbReference type="Pfam" id="PF04542"/>
    </source>
</evidence>
<feature type="region of interest" description="Disordered" evidence="6">
    <location>
        <begin position="192"/>
        <end position="229"/>
    </location>
</feature>
<dbReference type="PANTHER" id="PTHR43133:SF58">
    <property type="entry name" value="ECF RNA POLYMERASE SIGMA FACTOR SIGD"/>
    <property type="match status" value="1"/>
</dbReference>
<protein>
    <submittedName>
        <fullName evidence="9">Sigma-70 family RNA polymerase sigma factor</fullName>
    </submittedName>
</protein>
<feature type="compositionally biased region" description="Low complexity" evidence="6">
    <location>
        <begin position="199"/>
        <end position="219"/>
    </location>
</feature>
<evidence type="ECO:0000259" key="8">
    <source>
        <dbReference type="Pfam" id="PF08281"/>
    </source>
</evidence>
<evidence type="ECO:0000256" key="6">
    <source>
        <dbReference type="SAM" id="MobiDB-lite"/>
    </source>
</evidence>
<organism evidence="9 10">
    <name type="scientific">Vallicoccus soli</name>
    <dbReference type="NCBI Taxonomy" id="2339232"/>
    <lineage>
        <taxon>Bacteria</taxon>
        <taxon>Bacillati</taxon>
        <taxon>Actinomycetota</taxon>
        <taxon>Actinomycetes</taxon>
        <taxon>Motilibacterales</taxon>
        <taxon>Vallicoccaceae</taxon>
        <taxon>Vallicoccus</taxon>
    </lineage>
</organism>
<dbReference type="OrthoDB" id="160825at2"/>
<proteinExistence type="inferred from homology"/>
<evidence type="ECO:0000313" key="10">
    <source>
        <dbReference type="Proteomes" id="UP000265614"/>
    </source>
</evidence>
<dbReference type="InterPro" id="IPR036388">
    <property type="entry name" value="WH-like_DNA-bd_sf"/>
</dbReference>
<evidence type="ECO:0000256" key="1">
    <source>
        <dbReference type="ARBA" id="ARBA00010641"/>
    </source>
</evidence>
<dbReference type="AlphaFoldDB" id="A0A3A3YQX2"/>
<sequence>MEGATAVGLQELATRATGGDARAMELLLVDVRRMVLRYCRARLARVPGADHAADDAAQEVCLAVVNALPRYRDEGRPFESFVYGIAAHKVADVHRAAARAPLATAEPPDAPDEAAGPEEVALRRSEADRARALLEHLPDAQRELLLLRVVVGLSAEETGRALGMTPGAVRVAQHRALAKLRTVAQREDAAALEAEERAGAPVAAAAPALPVPAATTTAPLRRRRGRGSR</sequence>
<accession>A0A3A3YQX2</accession>
<name>A0A3A3YQX2_9ACTN</name>
<dbReference type="NCBIfam" id="NF007230">
    <property type="entry name" value="PRK09648.1"/>
    <property type="match status" value="1"/>
</dbReference>
<comment type="caution">
    <text evidence="9">The sequence shown here is derived from an EMBL/GenBank/DDBJ whole genome shotgun (WGS) entry which is preliminary data.</text>
</comment>
<dbReference type="Pfam" id="PF08281">
    <property type="entry name" value="Sigma70_r4_2"/>
    <property type="match status" value="1"/>
</dbReference>
<feature type="domain" description="RNA polymerase sigma factor 70 region 4 type 2" evidence="8">
    <location>
        <begin position="129"/>
        <end position="180"/>
    </location>
</feature>
<dbReference type="EMBL" id="QZEZ01000013">
    <property type="protein sequence ID" value="RJK92622.1"/>
    <property type="molecule type" value="Genomic_DNA"/>
</dbReference>
<dbReference type="SUPFAM" id="SSF88946">
    <property type="entry name" value="Sigma2 domain of RNA polymerase sigma factors"/>
    <property type="match status" value="1"/>
</dbReference>
<dbReference type="InterPro" id="IPR007627">
    <property type="entry name" value="RNA_pol_sigma70_r2"/>
</dbReference>
<feature type="domain" description="RNA polymerase sigma-70 region 2" evidence="7">
    <location>
        <begin position="31"/>
        <end position="99"/>
    </location>
</feature>
<dbReference type="SUPFAM" id="SSF88659">
    <property type="entry name" value="Sigma3 and sigma4 domains of RNA polymerase sigma factors"/>
    <property type="match status" value="1"/>
</dbReference>
<dbReference type="InterPro" id="IPR013325">
    <property type="entry name" value="RNA_pol_sigma_r2"/>
</dbReference>
<dbReference type="PANTHER" id="PTHR43133">
    <property type="entry name" value="RNA POLYMERASE ECF-TYPE SIGMA FACTO"/>
    <property type="match status" value="1"/>
</dbReference>
<dbReference type="Proteomes" id="UP000265614">
    <property type="component" value="Unassembled WGS sequence"/>
</dbReference>
<dbReference type="GO" id="GO:0006352">
    <property type="term" value="P:DNA-templated transcription initiation"/>
    <property type="evidence" value="ECO:0007669"/>
    <property type="project" value="InterPro"/>
</dbReference>
<keyword evidence="4" id="KW-0238">DNA-binding</keyword>
<evidence type="ECO:0000313" key="9">
    <source>
        <dbReference type="EMBL" id="RJK92622.1"/>
    </source>
</evidence>
<evidence type="ECO:0000256" key="2">
    <source>
        <dbReference type="ARBA" id="ARBA00023015"/>
    </source>
</evidence>
<keyword evidence="2" id="KW-0805">Transcription regulation</keyword>
<dbReference type="InterPro" id="IPR013324">
    <property type="entry name" value="RNA_pol_sigma_r3/r4-like"/>
</dbReference>
<dbReference type="InterPro" id="IPR014284">
    <property type="entry name" value="RNA_pol_sigma-70_dom"/>
</dbReference>
<keyword evidence="5" id="KW-0804">Transcription</keyword>
<comment type="similarity">
    <text evidence="1">Belongs to the sigma-70 factor family. ECF subfamily.</text>
</comment>